<feature type="region of interest" description="Disordered" evidence="1">
    <location>
        <begin position="1"/>
        <end position="26"/>
    </location>
</feature>
<evidence type="ECO:0000256" key="1">
    <source>
        <dbReference type="SAM" id="MobiDB-lite"/>
    </source>
</evidence>
<proteinExistence type="predicted"/>
<sequence>MFANIPSGHDARNERDSANSLGPSQLAEARRKAWALSIGAVPQASGPPRRLHRGMLPDVDMSNVVPDPNHRPLFGRIVAQIGRLAGRSGAAGPAARTMSGGNR</sequence>
<comment type="caution">
    <text evidence="2">The sequence shown here is derived from an EMBL/GenBank/DDBJ whole genome shotgun (WGS) entry which is preliminary data.</text>
</comment>
<gene>
    <name evidence="2" type="ORF">GGR00_002813</name>
</gene>
<protein>
    <submittedName>
        <fullName evidence="2">Uncharacterized protein</fullName>
    </submittedName>
</protein>
<accession>A0A7X0KLF3</accession>
<organism evidence="2 3">
    <name type="scientific">Aminobacter aganoensis</name>
    <dbReference type="NCBI Taxonomy" id="83264"/>
    <lineage>
        <taxon>Bacteria</taxon>
        <taxon>Pseudomonadati</taxon>
        <taxon>Pseudomonadota</taxon>
        <taxon>Alphaproteobacteria</taxon>
        <taxon>Hyphomicrobiales</taxon>
        <taxon>Phyllobacteriaceae</taxon>
        <taxon>Aminobacter</taxon>
    </lineage>
</organism>
<reference evidence="2 3" key="1">
    <citation type="submission" date="2020-08" db="EMBL/GenBank/DDBJ databases">
        <title>Genomic Encyclopedia of Type Strains, Phase IV (KMG-IV): sequencing the most valuable type-strain genomes for metagenomic binning, comparative biology and taxonomic classification.</title>
        <authorList>
            <person name="Goeker M."/>
        </authorList>
    </citation>
    <scope>NUCLEOTIDE SEQUENCE [LARGE SCALE GENOMIC DNA]</scope>
    <source>
        <strain evidence="2 3">DSM 7051</strain>
    </source>
</reference>
<name>A0A7X0KLF3_9HYPH</name>
<keyword evidence="3" id="KW-1185">Reference proteome</keyword>
<evidence type="ECO:0000313" key="3">
    <source>
        <dbReference type="Proteomes" id="UP000536262"/>
    </source>
</evidence>
<dbReference type="RefSeq" id="WP_184699712.1">
    <property type="nucleotide sequence ID" value="NZ_BAABEG010000001.1"/>
</dbReference>
<evidence type="ECO:0000313" key="2">
    <source>
        <dbReference type="EMBL" id="MBB6355017.1"/>
    </source>
</evidence>
<dbReference type="Proteomes" id="UP000536262">
    <property type="component" value="Unassembled WGS sequence"/>
</dbReference>
<dbReference type="AlphaFoldDB" id="A0A7X0KLF3"/>
<dbReference type="EMBL" id="JACHOU010000005">
    <property type="protein sequence ID" value="MBB6355017.1"/>
    <property type="molecule type" value="Genomic_DNA"/>
</dbReference>